<evidence type="ECO:0008006" key="5">
    <source>
        <dbReference type="Google" id="ProtNLM"/>
    </source>
</evidence>
<evidence type="ECO:0000256" key="1">
    <source>
        <dbReference type="SAM" id="Coils"/>
    </source>
</evidence>
<dbReference type="GeneID" id="17356079"/>
<dbReference type="OrthoDB" id="10598901at2759"/>
<gene>
    <name evidence="3" type="ORF">CHLNCDRAFT_144282</name>
</gene>
<accession>E1ZCC3</accession>
<name>E1ZCC3_CHLVA</name>
<evidence type="ECO:0000256" key="2">
    <source>
        <dbReference type="SAM" id="MobiDB-lite"/>
    </source>
</evidence>
<protein>
    <recommendedName>
        <fullName evidence="5">F-box domain-containing protein</fullName>
    </recommendedName>
</protein>
<keyword evidence="4" id="KW-1185">Reference proteome</keyword>
<keyword evidence="1" id="KW-0175">Coiled coil</keyword>
<dbReference type="Proteomes" id="UP000008141">
    <property type="component" value="Unassembled WGS sequence"/>
</dbReference>
<sequence length="215" mass="23693">MDSAWGDLPEELLLSVLRFLPLEDLASEAVAAAAPAAGGIAWPSGSGYKRKPEAGERPSAAAAVTSDGVGIDWRERFKAQFVEQGRRQRLRRQARRLKADSALAVVRQEVHRLEAALAREQRELPLLQAQLVAVQRARQQASAAVLSQRYWLPVAVQQAHGVVTGQTPQDAEGREAELRQHVVVAELELRKLGRQLAAKRAWEAEARRRLAALQP</sequence>
<dbReference type="RefSeq" id="XP_005848891.1">
    <property type="nucleotide sequence ID" value="XM_005848829.1"/>
</dbReference>
<dbReference type="AlphaFoldDB" id="E1ZCC3"/>
<dbReference type="InParanoid" id="E1ZCC3"/>
<evidence type="ECO:0000313" key="3">
    <source>
        <dbReference type="EMBL" id="EFN56789.1"/>
    </source>
</evidence>
<organism evidence="4">
    <name type="scientific">Chlorella variabilis</name>
    <name type="common">Green alga</name>
    <dbReference type="NCBI Taxonomy" id="554065"/>
    <lineage>
        <taxon>Eukaryota</taxon>
        <taxon>Viridiplantae</taxon>
        <taxon>Chlorophyta</taxon>
        <taxon>core chlorophytes</taxon>
        <taxon>Trebouxiophyceae</taxon>
        <taxon>Chlorellales</taxon>
        <taxon>Chlorellaceae</taxon>
        <taxon>Chlorella clade</taxon>
        <taxon>Chlorella</taxon>
    </lineage>
</organism>
<proteinExistence type="predicted"/>
<dbReference type="KEGG" id="cvr:CHLNCDRAFT_144282"/>
<reference evidence="3 4" key="1">
    <citation type="journal article" date="2010" name="Plant Cell">
        <title>The Chlorella variabilis NC64A genome reveals adaptation to photosymbiosis, coevolution with viruses, and cryptic sex.</title>
        <authorList>
            <person name="Blanc G."/>
            <person name="Duncan G."/>
            <person name="Agarkova I."/>
            <person name="Borodovsky M."/>
            <person name="Gurnon J."/>
            <person name="Kuo A."/>
            <person name="Lindquist E."/>
            <person name="Lucas S."/>
            <person name="Pangilinan J."/>
            <person name="Polle J."/>
            <person name="Salamov A."/>
            <person name="Terry A."/>
            <person name="Yamada T."/>
            <person name="Dunigan D.D."/>
            <person name="Grigoriev I.V."/>
            <person name="Claverie J.M."/>
            <person name="Van Etten J.L."/>
        </authorList>
    </citation>
    <scope>NUCLEOTIDE SEQUENCE [LARGE SCALE GENOMIC DNA]</scope>
    <source>
        <strain evidence="3 4">NC64A</strain>
    </source>
</reference>
<feature type="region of interest" description="Disordered" evidence="2">
    <location>
        <begin position="42"/>
        <end position="61"/>
    </location>
</feature>
<feature type="coiled-coil region" evidence="1">
    <location>
        <begin position="103"/>
        <end position="137"/>
    </location>
</feature>
<evidence type="ECO:0000313" key="4">
    <source>
        <dbReference type="Proteomes" id="UP000008141"/>
    </source>
</evidence>
<dbReference type="EMBL" id="GL433841">
    <property type="protein sequence ID" value="EFN56789.1"/>
    <property type="molecule type" value="Genomic_DNA"/>
</dbReference>